<proteinExistence type="predicted"/>
<feature type="domain" description="DUF2231" evidence="2">
    <location>
        <begin position="7"/>
        <end position="154"/>
    </location>
</feature>
<evidence type="ECO:0000313" key="3">
    <source>
        <dbReference type="EMBL" id="MFB9377621.1"/>
    </source>
</evidence>
<evidence type="ECO:0000259" key="2">
    <source>
        <dbReference type="Pfam" id="PF09990"/>
    </source>
</evidence>
<sequence>MLDTVNGLPVHPLVVHAVVVLLPLAVLGTIAVALVPALRTRYAGLNALVAVVGTVLCPVATQSGEALEHRVGDPGEHAELGDQLLWFAIPVAVLALAIWWLQRRSTGEGAARTAGRGATVVGIVAIVASVALGVQVYRVGDSGAKAVWADQVSASSR</sequence>
<accession>A0ABV5LUB8</accession>
<name>A0ABV5LUB8_9ACTN</name>
<feature type="transmembrane region" description="Helical" evidence="1">
    <location>
        <begin position="42"/>
        <end position="64"/>
    </location>
</feature>
<evidence type="ECO:0000256" key="1">
    <source>
        <dbReference type="SAM" id="Phobius"/>
    </source>
</evidence>
<dbReference type="EMBL" id="JBHMDM010000005">
    <property type="protein sequence ID" value="MFB9377621.1"/>
    <property type="molecule type" value="Genomic_DNA"/>
</dbReference>
<gene>
    <name evidence="3" type="ORF">ACFFVI_11645</name>
</gene>
<protein>
    <submittedName>
        <fullName evidence="3">DUF2231 domain-containing protein</fullName>
    </submittedName>
</protein>
<keyword evidence="1" id="KW-0472">Membrane</keyword>
<keyword evidence="1" id="KW-0812">Transmembrane</keyword>
<feature type="transmembrane region" description="Helical" evidence="1">
    <location>
        <begin position="113"/>
        <end position="137"/>
    </location>
</feature>
<reference evidence="3 4" key="1">
    <citation type="submission" date="2024-09" db="EMBL/GenBank/DDBJ databases">
        <authorList>
            <person name="Sun Q."/>
            <person name="Mori K."/>
        </authorList>
    </citation>
    <scope>NUCLEOTIDE SEQUENCE [LARGE SCALE GENOMIC DNA]</scope>
    <source>
        <strain evidence="3 4">TISTR 1856</strain>
    </source>
</reference>
<dbReference type="RefSeq" id="WP_380138809.1">
    <property type="nucleotide sequence ID" value="NZ_JBHLUI010000010.1"/>
</dbReference>
<feature type="transmembrane region" description="Helical" evidence="1">
    <location>
        <begin position="13"/>
        <end position="35"/>
    </location>
</feature>
<feature type="transmembrane region" description="Helical" evidence="1">
    <location>
        <begin position="84"/>
        <end position="101"/>
    </location>
</feature>
<comment type="caution">
    <text evidence="3">The sequence shown here is derived from an EMBL/GenBank/DDBJ whole genome shotgun (WGS) entry which is preliminary data.</text>
</comment>
<dbReference type="Proteomes" id="UP001589748">
    <property type="component" value="Unassembled WGS sequence"/>
</dbReference>
<dbReference type="Pfam" id="PF09990">
    <property type="entry name" value="DUF2231"/>
    <property type="match status" value="1"/>
</dbReference>
<organism evidence="3 4">
    <name type="scientific">Kineococcus gynurae</name>
    <dbReference type="NCBI Taxonomy" id="452979"/>
    <lineage>
        <taxon>Bacteria</taxon>
        <taxon>Bacillati</taxon>
        <taxon>Actinomycetota</taxon>
        <taxon>Actinomycetes</taxon>
        <taxon>Kineosporiales</taxon>
        <taxon>Kineosporiaceae</taxon>
        <taxon>Kineococcus</taxon>
    </lineage>
</organism>
<dbReference type="InterPro" id="IPR019251">
    <property type="entry name" value="DUF2231_TM"/>
</dbReference>
<keyword evidence="4" id="KW-1185">Reference proteome</keyword>
<evidence type="ECO:0000313" key="4">
    <source>
        <dbReference type="Proteomes" id="UP001589748"/>
    </source>
</evidence>
<keyword evidence="1" id="KW-1133">Transmembrane helix</keyword>